<comment type="similarity">
    <text evidence="2">Belongs to the disproportionating enzyme family.</text>
</comment>
<comment type="catalytic activity">
    <reaction evidence="1">
        <text>Transfers a segment of a (1-&gt;4)-alpha-D-glucan to a new position in an acceptor, which may be glucose or a (1-&gt;4)-alpha-D-glucan.</text>
        <dbReference type="EC" id="2.4.1.25"/>
    </reaction>
</comment>
<name>A0A427AC44_ENSVE</name>
<dbReference type="Gene3D" id="3.20.20.80">
    <property type="entry name" value="Glycosidases"/>
    <property type="match status" value="3"/>
</dbReference>
<evidence type="ECO:0000256" key="2">
    <source>
        <dbReference type="ARBA" id="ARBA00005684"/>
    </source>
</evidence>
<evidence type="ECO:0000256" key="4">
    <source>
        <dbReference type="ARBA" id="ARBA00022676"/>
    </source>
</evidence>
<evidence type="ECO:0000256" key="6">
    <source>
        <dbReference type="ARBA" id="ARBA00023277"/>
    </source>
</evidence>
<organism evidence="9 10">
    <name type="scientific">Ensete ventricosum</name>
    <name type="common">Abyssinian banana</name>
    <name type="synonym">Musa ensete</name>
    <dbReference type="NCBI Taxonomy" id="4639"/>
    <lineage>
        <taxon>Eukaryota</taxon>
        <taxon>Viridiplantae</taxon>
        <taxon>Streptophyta</taxon>
        <taxon>Embryophyta</taxon>
        <taxon>Tracheophyta</taxon>
        <taxon>Spermatophyta</taxon>
        <taxon>Magnoliopsida</taxon>
        <taxon>Liliopsida</taxon>
        <taxon>Zingiberales</taxon>
        <taxon>Musaceae</taxon>
        <taxon>Ensete</taxon>
    </lineage>
</organism>
<protein>
    <recommendedName>
        <fullName evidence="3">4-alpha-glucanotransferase</fullName>
        <ecNumber evidence="3">2.4.1.25</ecNumber>
    </recommendedName>
    <alternativeName>
        <fullName evidence="7">Amylomaltase</fullName>
    </alternativeName>
    <alternativeName>
        <fullName evidence="8">Disproportionating enzyme</fullName>
    </alternativeName>
</protein>
<dbReference type="Pfam" id="PF02446">
    <property type="entry name" value="Glyco_hydro_77"/>
    <property type="match status" value="1"/>
</dbReference>
<accession>A0A427AC44</accession>
<dbReference type="GO" id="GO:0004134">
    <property type="term" value="F:4-alpha-glucanotransferase activity"/>
    <property type="evidence" value="ECO:0007669"/>
    <property type="project" value="UniProtKB-EC"/>
</dbReference>
<proteinExistence type="inferred from homology"/>
<evidence type="ECO:0000256" key="5">
    <source>
        <dbReference type="ARBA" id="ARBA00022679"/>
    </source>
</evidence>
<reference evidence="9 10" key="1">
    <citation type="journal article" date="2014" name="Agronomy (Basel)">
        <title>A Draft Genome Sequence for Ensete ventricosum, the Drought-Tolerant Tree Against Hunger.</title>
        <authorList>
            <person name="Harrison J."/>
            <person name="Moore K.A."/>
            <person name="Paszkiewicz K."/>
            <person name="Jones T."/>
            <person name="Grant M."/>
            <person name="Ambacheew D."/>
            <person name="Muzemil S."/>
            <person name="Studholme D.J."/>
        </authorList>
    </citation>
    <scope>NUCLEOTIDE SEQUENCE [LARGE SCALE GENOMIC DNA]</scope>
</reference>
<sequence length="170" mass="18805">MLFLYQAAKRLLLSQGELKQQLNDFRKDPGISSKHFSLQSLFAAIDHNVNAFSWNEWPDPLKNRHLGALEDVYQKHKDFDRSGFPILVSGVPPDAFSETGQLWGRLLLIPLSIASLRSAGPGKAFFDAVFKAVGDIDIIAEDLGVITEDVVQLRKDIGAPGMAVLQFGIQ</sequence>
<dbReference type="PANTHER" id="PTHR32438">
    <property type="entry name" value="4-ALPHA-GLUCANOTRANSFERASE DPE1, CHLOROPLASTIC/AMYLOPLASTIC"/>
    <property type="match status" value="1"/>
</dbReference>
<dbReference type="EC" id="2.4.1.25" evidence="3"/>
<dbReference type="InterPro" id="IPR003385">
    <property type="entry name" value="Glyco_hydro_77"/>
</dbReference>
<dbReference type="PANTHER" id="PTHR32438:SF5">
    <property type="entry name" value="4-ALPHA-GLUCANOTRANSFERASE DPE1, CHLOROPLASTIC_AMYLOPLASTIC"/>
    <property type="match status" value="1"/>
</dbReference>
<dbReference type="Proteomes" id="UP000287651">
    <property type="component" value="Unassembled WGS sequence"/>
</dbReference>
<keyword evidence="5" id="KW-0808">Transferase</keyword>
<keyword evidence="6" id="KW-0119">Carbohydrate metabolism</keyword>
<dbReference type="GO" id="GO:0005975">
    <property type="term" value="P:carbohydrate metabolic process"/>
    <property type="evidence" value="ECO:0007669"/>
    <property type="project" value="InterPro"/>
</dbReference>
<dbReference type="AlphaFoldDB" id="A0A427AC44"/>
<evidence type="ECO:0000256" key="3">
    <source>
        <dbReference type="ARBA" id="ARBA00012560"/>
    </source>
</evidence>
<evidence type="ECO:0000256" key="8">
    <source>
        <dbReference type="ARBA" id="ARBA00031501"/>
    </source>
</evidence>
<gene>
    <name evidence="9" type="ORF">B296_00025006</name>
</gene>
<dbReference type="SUPFAM" id="SSF51445">
    <property type="entry name" value="(Trans)glycosidases"/>
    <property type="match status" value="1"/>
</dbReference>
<evidence type="ECO:0000313" key="9">
    <source>
        <dbReference type="EMBL" id="RRT73817.1"/>
    </source>
</evidence>
<dbReference type="InterPro" id="IPR017853">
    <property type="entry name" value="GH"/>
</dbReference>
<dbReference type="EMBL" id="AMZH03002974">
    <property type="protein sequence ID" value="RRT73817.1"/>
    <property type="molecule type" value="Genomic_DNA"/>
</dbReference>
<keyword evidence="4" id="KW-0328">Glycosyltransferase</keyword>
<comment type="caution">
    <text evidence="9">The sequence shown here is derived from an EMBL/GenBank/DDBJ whole genome shotgun (WGS) entry which is preliminary data.</text>
</comment>
<evidence type="ECO:0000256" key="7">
    <source>
        <dbReference type="ARBA" id="ARBA00031423"/>
    </source>
</evidence>
<evidence type="ECO:0000256" key="1">
    <source>
        <dbReference type="ARBA" id="ARBA00000439"/>
    </source>
</evidence>
<evidence type="ECO:0000313" key="10">
    <source>
        <dbReference type="Proteomes" id="UP000287651"/>
    </source>
</evidence>